<feature type="transmembrane region" description="Helical" evidence="6">
    <location>
        <begin position="28"/>
        <end position="49"/>
    </location>
</feature>
<evidence type="ECO:0000313" key="8">
    <source>
        <dbReference type="EMBL" id="SHG51684.1"/>
    </source>
</evidence>
<keyword evidence="9" id="KW-1185">Reference proteome</keyword>
<evidence type="ECO:0000259" key="7">
    <source>
        <dbReference type="Pfam" id="PF14378"/>
    </source>
</evidence>
<reference evidence="8 9" key="1">
    <citation type="submission" date="2016-11" db="EMBL/GenBank/DDBJ databases">
        <authorList>
            <person name="Jaros S."/>
            <person name="Januszkiewicz K."/>
            <person name="Wedrychowicz H."/>
        </authorList>
    </citation>
    <scope>NUCLEOTIDE SEQUENCE [LARGE SCALE GENOMIC DNA]</scope>
    <source>
        <strain evidence="8 9">DSM 45627</strain>
    </source>
</reference>
<dbReference type="OrthoDB" id="629685at2"/>
<accession>A0A1M5KFH5</accession>
<dbReference type="STRING" id="1206085.SAMN05443575_2144"/>
<feature type="transmembrane region" description="Helical" evidence="6">
    <location>
        <begin position="179"/>
        <end position="198"/>
    </location>
</feature>
<feature type="transmembrane region" description="Helical" evidence="6">
    <location>
        <begin position="146"/>
        <end position="167"/>
    </location>
</feature>
<protein>
    <submittedName>
        <fullName evidence="8">PAP2 superfamily protein</fullName>
    </submittedName>
</protein>
<feature type="compositionally biased region" description="Polar residues" evidence="5">
    <location>
        <begin position="362"/>
        <end position="378"/>
    </location>
</feature>
<proteinExistence type="predicted"/>
<feature type="transmembrane region" description="Helical" evidence="6">
    <location>
        <begin position="276"/>
        <end position="294"/>
    </location>
</feature>
<evidence type="ECO:0000256" key="6">
    <source>
        <dbReference type="SAM" id="Phobius"/>
    </source>
</evidence>
<evidence type="ECO:0000313" key="9">
    <source>
        <dbReference type="Proteomes" id="UP000186132"/>
    </source>
</evidence>
<gene>
    <name evidence="8" type="ORF">SAMN05443575_2144</name>
</gene>
<evidence type="ECO:0000256" key="3">
    <source>
        <dbReference type="ARBA" id="ARBA00022989"/>
    </source>
</evidence>
<name>A0A1M5KFH5_9ACTN</name>
<organism evidence="8 9">
    <name type="scientific">Jatrophihabitans endophyticus</name>
    <dbReference type="NCBI Taxonomy" id="1206085"/>
    <lineage>
        <taxon>Bacteria</taxon>
        <taxon>Bacillati</taxon>
        <taxon>Actinomycetota</taxon>
        <taxon>Actinomycetes</taxon>
        <taxon>Jatrophihabitantales</taxon>
        <taxon>Jatrophihabitantaceae</taxon>
        <taxon>Jatrophihabitans</taxon>
    </lineage>
</organism>
<feature type="transmembrane region" description="Helical" evidence="6">
    <location>
        <begin position="79"/>
        <end position="99"/>
    </location>
</feature>
<feature type="transmembrane region" description="Helical" evidence="6">
    <location>
        <begin position="301"/>
        <end position="318"/>
    </location>
</feature>
<dbReference type="PANTHER" id="PTHR31310:SF7">
    <property type="entry name" value="PA-PHOSPHATASE RELATED-FAMILY PROTEIN DDB_G0268928"/>
    <property type="match status" value="1"/>
</dbReference>
<keyword evidence="2 6" id="KW-0812">Transmembrane</keyword>
<evidence type="ECO:0000256" key="4">
    <source>
        <dbReference type="ARBA" id="ARBA00023136"/>
    </source>
</evidence>
<dbReference type="InterPro" id="IPR052185">
    <property type="entry name" value="IPC_Synthase-Related"/>
</dbReference>
<dbReference type="GO" id="GO:0016020">
    <property type="term" value="C:membrane"/>
    <property type="evidence" value="ECO:0007669"/>
    <property type="project" value="UniProtKB-SubCell"/>
</dbReference>
<feature type="transmembrane region" description="Helical" evidence="6">
    <location>
        <begin position="324"/>
        <end position="342"/>
    </location>
</feature>
<evidence type="ECO:0000256" key="2">
    <source>
        <dbReference type="ARBA" id="ARBA00022692"/>
    </source>
</evidence>
<feature type="domain" description="Inositolphosphotransferase Aur1/Ipt1" evidence="7">
    <location>
        <begin position="119"/>
        <end position="340"/>
    </location>
</feature>
<feature type="transmembrane region" description="Helical" evidence="6">
    <location>
        <begin position="55"/>
        <end position="72"/>
    </location>
</feature>
<keyword evidence="3 6" id="KW-1133">Transmembrane helix</keyword>
<comment type="subcellular location">
    <subcellularLocation>
        <location evidence="1">Membrane</location>
        <topology evidence="1">Multi-pass membrane protein</topology>
    </subcellularLocation>
</comment>
<dbReference type="Pfam" id="PF14378">
    <property type="entry name" value="PAP2_3"/>
    <property type="match status" value="1"/>
</dbReference>
<dbReference type="EMBL" id="FQVU01000003">
    <property type="protein sequence ID" value="SHG51684.1"/>
    <property type="molecule type" value="Genomic_DNA"/>
</dbReference>
<dbReference type="AlphaFoldDB" id="A0A1M5KFH5"/>
<keyword evidence="4 6" id="KW-0472">Membrane</keyword>
<dbReference type="Proteomes" id="UP000186132">
    <property type="component" value="Unassembled WGS sequence"/>
</dbReference>
<sequence length="378" mass="42290">MTAPGARLGAAWTRSMRRLRPSWVTDDVLFGLRWGLVGVWVFALAWQIFVLDGVPWLRSDLLLWIAALLLACSIGRRSVFTVLIDFLPFAAVLVAYDYLRGFADTMGMPTWWHPQLEVDRFLFAGHEPTVWLQEHLKYPQPRWWDVLVSLCYFSFFFLPYVTAGVLWLRSRAGFYRWSLRFVATSFVGFALFALVPAAPPWAAANCSAAEVAGHPSAPDCMHHGKSYDGGLLGAFTTHRFGAGEYVERLSGRGFAELHLNLAANVVRVGQTSVDEVAAVPSLHLGGTMLFVLFLWPRVRRWWRPLLVAYPLLMTFSLVYSAEHYVSDCLAGALVAVGVHLAANRIERWRAGRRDVDTLEGCQPSTSPAPSRETTPSST</sequence>
<evidence type="ECO:0000256" key="1">
    <source>
        <dbReference type="ARBA" id="ARBA00004141"/>
    </source>
</evidence>
<feature type="region of interest" description="Disordered" evidence="5">
    <location>
        <begin position="356"/>
        <end position="378"/>
    </location>
</feature>
<evidence type="ECO:0000256" key="5">
    <source>
        <dbReference type="SAM" id="MobiDB-lite"/>
    </source>
</evidence>
<dbReference type="Gene3D" id="1.20.144.10">
    <property type="entry name" value="Phosphatidic acid phosphatase type 2/haloperoxidase"/>
    <property type="match status" value="1"/>
</dbReference>
<dbReference type="InterPro" id="IPR026841">
    <property type="entry name" value="Aur1/Ipt1"/>
</dbReference>
<dbReference type="SUPFAM" id="SSF48317">
    <property type="entry name" value="Acid phosphatase/Vanadium-dependent haloperoxidase"/>
    <property type="match status" value="1"/>
</dbReference>
<dbReference type="PANTHER" id="PTHR31310">
    <property type="match status" value="1"/>
</dbReference>
<dbReference type="InterPro" id="IPR036938">
    <property type="entry name" value="PAP2/HPO_sf"/>
</dbReference>
<dbReference type="RefSeq" id="WP_143168123.1">
    <property type="nucleotide sequence ID" value="NZ_FQVU01000003.1"/>
</dbReference>